<comment type="caution">
    <text evidence="1">The sequence shown here is derived from an EMBL/GenBank/DDBJ whole genome shotgun (WGS) entry which is preliminary data.</text>
</comment>
<evidence type="ECO:0000313" key="2">
    <source>
        <dbReference type="Proteomes" id="UP000037069"/>
    </source>
</evidence>
<dbReference type="EMBL" id="JRES01000175">
    <property type="protein sequence ID" value="KNC33575.1"/>
    <property type="molecule type" value="Genomic_DNA"/>
</dbReference>
<dbReference type="Proteomes" id="UP000037069">
    <property type="component" value="Unassembled WGS sequence"/>
</dbReference>
<keyword evidence="2" id="KW-1185">Reference proteome</keyword>
<dbReference type="AlphaFoldDB" id="A0A0L0CMP6"/>
<reference evidence="1 2" key="1">
    <citation type="journal article" date="2015" name="Nat. Commun.">
        <title>Lucilia cuprina genome unlocks parasitic fly biology to underpin future interventions.</title>
        <authorList>
            <person name="Anstead C.A."/>
            <person name="Korhonen P.K."/>
            <person name="Young N.D."/>
            <person name="Hall R.S."/>
            <person name="Jex A.R."/>
            <person name="Murali S.C."/>
            <person name="Hughes D.S."/>
            <person name="Lee S.F."/>
            <person name="Perry T."/>
            <person name="Stroehlein A.J."/>
            <person name="Ansell B.R."/>
            <person name="Breugelmans B."/>
            <person name="Hofmann A."/>
            <person name="Qu J."/>
            <person name="Dugan S."/>
            <person name="Lee S.L."/>
            <person name="Chao H."/>
            <person name="Dinh H."/>
            <person name="Han Y."/>
            <person name="Doddapaneni H.V."/>
            <person name="Worley K.C."/>
            <person name="Muzny D.M."/>
            <person name="Ioannidis P."/>
            <person name="Waterhouse R.M."/>
            <person name="Zdobnov E.M."/>
            <person name="James P.J."/>
            <person name="Bagnall N.H."/>
            <person name="Kotze A.C."/>
            <person name="Gibbs R.A."/>
            <person name="Richards S."/>
            <person name="Batterham P."/>
            <person name="Gasser R.B."/>
        </authorList>
    </citation>
    <scope>NUCLEOTIDE SEQUENCE [LARGE SCALE GENOMIC DNA]</scope>
    <source>
        <strain evidence="1 2">LS</strain>
        <tissue evidence="1">Full body</tissue>
    </source>
</reference>
<proteinExistence type="predicted"/>
<evidence type="ECO:0000313" key="1">
    <source>
        <dbReference type="EMBL" id="KNC33575.1"/>
    </source>
</evidence>
<sequence>MPHINCIESNSRVEGNLLLIIMTKRAFDGVVRRAPVINKAAARRISLKLLRCEYFCTDFHPTSVPNNSMGLTTMSKSHLVFLRFMPHDLPIALLDEYKAAAAFDTLD</sequence>
<name>A0A0L0CMP6_LUCCU</name>
<gene>
    <name evidence="1" type="ORF">FF38_06846</name>
</gene>
<accession>A0A0L0CMP6</accession>
<organism evidence="1 2">
    <name type="scientific">Lucilia cuprina</name>
    <name type="common">Green bottle fly</name>
    <name type="synonym">Australian sheep blowfly</name>
    <dbReference type="NCBI Taxonomy" id="7375"/>
    <lineage>
        <taxon>Eukaryota</taxon>
        <taxon>Metazoa</taxon>
        <taxon>Ecdysozoa</taxon>
        <taxon>Arthropoda</taxon>
        <taxon>Hexapoda</taxon>
        <taxon>Insecta</taxon>
        <taxon>Pterygota</taxon>
        <taxon>Neoptera</taxon>
        <taxon>Endopterygota</taxon>
        <taxon>Diptera</taxon>
        <taxon>Brachycera</taxon>
        <taxon>Muscomorpha</taxon>
        <taxon>Oestroidea</taxon>
        <taxon>Calliphoridae</taxon>
        <taxon>Luciliinae</taxon>
        <taxon>Lucilia</taxon>
    </lineage>
</organism>
<protein>
    <submittedName>
        <fullName evidence="1">Uncharacterized protein</fullName>
    </submittedName>
</protein>